<keyword evidence="2" id="KW-1185">Reference proteome</keyword>
<comment type="caution">
    <text evidence="1">The sequence shown here is derived from an EMBL/GenBank/DDBJ whole genome shotgun (WGS) entry which is preliminary data.</text>
</comment>
<accession>A0ABS8F9X5</accession>
<sequence length="80" mass="8900">MVKRNGKNGEHLTALNVPHLRGKIKKTCANRPVSCVNGEDPTERVPFGEEEAPLLLFRGRHGILGKEKPADWAGKRRMVS</sequence>
<name>A0ABS8F9X5_9FIRM</name>
<proteinExistence type="predicted"/>
<protein>
    <submittedName>
        <fullName evidence="1">Uncharacterized protein</fullName>
    </submittedName>
</protein>
<gene>
    <name evidence="1" type="ORF">LKD23_07395</name>
</gene>
<dbReference type="RefSeq" id="WP_227621085.1">
    <property type="nucleotide sequence ID" value="NZ_JAJEQL010000015.1"/>
</dbReference>
<dbReference type="Proteomes" id="UP001430637">
    <property type="component" value="Unassembled WGS sequence"/>
</dbReference>
<reference evidence="1" key="1">
    <citation type="submission" date="2021-10" db="EMBL/GenBank/DDBJ databases">
        <title>Anaerobic single-cell dispensing facilitates the cultivation of human gut bacteria.</title>
        <authorList>
            <person name="Afrizal A."/>
        </authorList>
    </citation>
    <scope>NUCLEOTIDE SEQUENCE</scope>
    <source>
        <strain evidence="1">CLA-AA-H233</strain>
    </source>
</reference>
<evidence type="ECO:0000313" key="1">
    <source>
        <dbReference type="EMBL" id="MCC2199573.1"/>
    </source>
</evidence>
<organism evidence="1 2">
    <name type="scientific">Faecalibacterium butyricigenerans</name>
    <dbReference type="NCBI Taxonomy" id="1851427"/>
    <lineage>
        <taxon>Bacteria</taxon>
        <taxon>Bacillati</taxon>
        <taxon>Bacillota</taxon>
        <taxon>Clostridia</taxon>
        <taxon>Eubacteriales</taxon>
        <taxon>Oscillospiraceae</taxon>
        <taxon>Faecalibacterium</taxon>
    </lineage>
</organism>
<evidence type="ECO:0000313" key="2">
    <source>
        <dbReference type="Proteomes" id="UP001430637"/>
    </source>
</evidence>
<dbReference type="EMBL" id="JAJEQL010000015">
    <property type="protein sequence ID" value="MCC2199573.1"/>
    <property type="molecule type" value="Genomic_DNA"/>
</dbReference>